<accession>A0A8R1IX47</accession>
<dbReference type="SUPFAM" id="SSF57903">
    <property type="entry name" value="FYVE/PHD zinc finger"/>
    <property type="match status" value="1"/>
</dbReference>
<dbReference type="Proteomes" id="UP000005237">
    <property type="component" value="Unassembled WGS sequence"/>
</dbReference>
<reference evidence="2" key="1">
    <citation type="submission" date="2010-08" db="EMBL/GenBank/DDBJ databases">
        <authorList>
            <consortium name="Caenorhabditis japonica Sequencing Consortium"/>
            <person name="Wilson R.K."/>
        </authorList>
    </citation>
    <scope>NUCLEOTIDE SEQUENCE [LARGE SCALE GENOMIC DNA]</scope>
    <source>
        <strain evidence="2">DF5081</strain>
    </source>
</reference>
<proteinExistence type="predicted"/>
<evidence type="ECO:0008006" key="3">
    <source>
        <dbReference type="Google" id="ProtNLM"/>
    </source>
</evidence>
<dbReference type="Gene3D" id="3.30.40.10">
    <property type="entry name" value="Zinc/RING finger domain, C3HC4 (zinc finger)"/>
    <property type="match status" value="1"/>
</dbReference>
<name>A0A8R1IX47_CAEJA</name>
<dbReference type="AlphaFoldDB" id="A0A8R1IX47"/>
<protein>
    <recommendedName>
        <fullName evidence="3">PHD-type domain-containing protein</fullName>
    </recommendedName>
</protein>
<evidence type="ECO:0000313" key="1">
    <source>
        <dbReference type="EnsemblMetazoa" id="CJA42973.1"/>
    </source>
</evidence>
<dbReference type="PANTHER" id="PTHR31424:SF4">
    <property type="entry name" value="AUTOPHAGY-RELATED PROTEIN 14-RELATED"/>
    <property type="match status" value="1"/>
</dbReference>
<evidence type="ECO:0000313" key="2">
    <source>
        <dbReference type="Proteomes" id="UP000005237"/>
    </source>
</evidence>
<keyword evidence="2" id="KW-1185">Reference proteome</keyword>
<dbReference type="EnsemblMetazoa" id="CJA42973.1">
    <property type="protein sequence ID" value="CJA42973.1"/>
    <property type="gene ID" value="WBGene00218821"/>
</dbReference>
<reference evidence="1" key="2">
    <citation type="submission" date="2022-06" db="UniProtKB">
        <authorList>
            <consortium name="EnsemblMetazoa"/>
        </authorList>
    </citation>
    <scope>IDENTIFICATION</scope>
    <source>
        <strain evidence="1">DF5081</strain>
    </source>
</reference>
<dbReference type="CDD" id="cd15517">
    <property type="entry name" value="PHD_TCF19_like"/>
    <property type="match status" value="1"/>
</dbReference>
<dbReference type="PANTHER" id="PTHR31424">
    <property type="entry name" value="PROTEIN CBG23806"/>
    <property type="match status" value="1"/>
</dbReference>
<sequence length="373" mass="43439">MKWSCHGTQTLKLEQAVFGRVVLERSLITYERDSRSGKNGVAKGSGPLLQVEPTDYAIPTVHACMGIFQRYFENHVNGEVNSMDRTDDTSAKTLKEHKKNHTEMLKEEKCRQEQFDRLVESREDALCAKIAYENVPKDPIKHLKSPEDLCDSALCIINHIPRRQTTDWIKCDTCEKYYHFACSCIFSPKSKINVKAVKQWKCNECSMWDMMKHHAESQKVYDELETETRAMSLDLNELTRKRVELESLLYRSNGKHRQQLEAYLSTIGCDVRTWYQTLGGNQVRKILRKENIEEIFKILRDTDGNKLVKKAMLGLAQLMSYSNNRYYSDQEIDEIEMVLLKILSDMKTAFPNEAVTPKLHLMAFHLIPYMRKH</sequence>
<dbReference type="InterPro" id="IPR013083">
    <property type="entry name" value="Znf_RING/FYVE/PHD"/>
</dbReference>
<dbReference type="InterPro" id="IPR011011">
    <property type="entry name" value="Znf_FYVE_PHD"/>
</dbReference>
<organism evidence="1 2">
    <name type="scientific">Caenorhabditis japonica</name>
    <dbReference type="NCBI Taxonomy" id="281687"/>
    <lineage>
        <taxon>Eukaryota</taxon>
        <taxon>Metazoa</taxon>
        <taxon>Ecdysozoa</taxon>
        <taxon>Nematoda</taxon>
        <taxon>Chromadorea</taxon>
        <taxon>Rhabditida</taxon>
        <taxon>Rhabditina</taxon>
        <taxon>Rhabditomorpha</taxon>
        <taxon>Rhabditoidea</taxon>
        <taxon>Rhabditidae</taxon>
        <taxon>Peloderinae</taxon>
        <taxon>Caenorhabditis</taxon>
    </lineage>
</organism>